<accession>A0A1R2AP63</accession>
<feature type="domain" description="Protein kinase" evidence="9">
    <location>
        <begin position="56"/>
        <end position="316"/>
    </location>
</feature>
<dbReference type="AlphaFoldDB" id="A0A1R2AP63"/>
<organism evidence="10 11">
    <name type="scientific">Stentor coeruleus</name>
    <dbReference type="NCBI Taxonomy" id="5963"/>
    <lineage>
        <taxon>Eukaryota</taxon>
        <taxon>Sar</taxon>
        <taxon>Alveolata</taxon>
        <taxon>Ciliophora</taxon>
        <taxon>Postciliodesmatophora</taxon>
        <taxon>Heterotrichea</taxon>
        <taxon>Heterotrichida</taxon>
        <taxon>Stentoridae</taxon>
        <taxon>Stentor</taxon>
    </lineage>
</organism>
<dbReference type="InterPro" id="IPR000719">
    <property type="entry name" value="Prot_kinase_dom"/>
</dbReference>
<gene>
    <name evidence="10" type="ORF">SteCoe_36861</name>
</gene>
<dbReference type="PANTHER" id="PTHR48016">
    <property type="entry name" value="MAP KINASE KINASE KINASE SSK2-RELATED-RELATED"/>
    <property type="match status" value="1"/>
</dbReference>
<keyword evidence="11" id="KW-1185">Reference proteome</keyword>
<keyword evidence="2 8" id="KW-0723">Serine/threonine-protein kinase</keyword>
<keyword evidence="4 7" id="KW-0547">Nucleotide-binding</keyword>
<comment type="subunit">
    <text evidence="1">Monomer.</text>
</comment>
<dbReference type="EMBL" id="MPUH01001749">
    <property type="protein sequence ID" value="OMJ66323.1"/>
    <property type="molecule type" value="Genomic_DNA"/>
</dbReference>
<reference evidence="10 11" key="1">
    <citation type="submission" date="2016-11" db="EMBL/GenBank/DDBJ databases">
        <title>The macronuclear genome of Stentor coeruleus: a giant cell with tiny introns.</title>
        <authorList>
            <person name="Slabodnick M."/>
            <person name="Ruby J.G."/>
            <person name="Reiff S.B."/>
            <person name="Swart E.C."/>
            <person name="Gosai S."/>
            <person name="Prabakaran S."/>
            <person name="Witkowska E."/>
            <person name="Larue G.E."/>
            <person name="Fisher S."/>
            <person name="Freeman R.M."/>
            <person name="Gunawardena J."/>
            <person name="Chu W."/>
            <person name="Stover N.A."/>
            <person name="Gregory B.D."/>
            <person name="Nowacki M."/>
            <person name="Derisi J."/>
            <person name="Roy S.W."/>
            <person name="Marshall W.F."/>
            <person name="Sood P."/>
        </authorList>
    </citation>
    <scope>NUCLEOTIDE SEQUENCE [LARGE SCALE GENOMIC DNA]</scope>
    <source>
        <strain evidence="10">WM001</strain>
    </source>
</reference>
<evidence type="ECO:0000256" key="5">
    <source>
        <dbReference type="ARBA" id="ARBA00022777"/>
    </source>
</evidence>
<keyword evidence="3" id="KW-0808">Transferase</keyword>
<dbReference type="PROSITE" id="PS00107">
    <property type="entry name" value="PROTEIN_KINASE_ATP"/>
    <property type="match status" value="1"/>
</dbReference>
<comment type="similarity">
    <text evidence="8">Belongs to the protein kinase superfamily.</text>
</comment>
<evidence type="ECO:0000256" key="3">
    <source>
        <dbReference type="ARBA" id="ARBA00022679"/>
    </source>
</evidence>
<dbReference type="SMART" id="SM00220">
    <property type="entry name" value="S_TKc"/>
    <property type="match status" value="1"/>
</dbReference>
<evidence type="ECO:0000256" key="6">
    <source>
        <dbReference type="ARBA" id="ARBA00022840"/>
    </source>
</evidence>
<dbReference type="InterPro" id="IPR050538">
    <property type="entry name" value="MAP_kinase_kinase_kinase"/>
</dbReference>
<dbReference type="InterPro" id="IPR008271">
    <property type="entry name" value="Ser/Thr_kinase_AS"/>
</dbReference>
<evidence type="ECO:0000313" key="10">
    <source>
        <dbReference type="EMBL" id="OMJ66323.1"/>
    </source>
</evidence>
<name>A0A1R2AP63_9CILI</name>
<dbReference type="SUPFAM" id="SSF56112">
    <property type="entry name" value="Protein kinase-like (PK-like)"/>
    <property type="match status" value="1"/>
</dbReference>
<comment type="caution">
    <text evidence="10">The sequence shown here is derived from an EMBL/GenBank/DDBJ whole genome shotgun (WGS) entry which is preliminary data.</text>
</comment>
<dbReference type="CDD" id="cd06606">
    <property type="entry name" value="STKc_MAPKKK"/>
    <property type="match status" value="1"/>
</dbReference>
<evidence type="ECO:0000256" key="8">
    <source>
        <dbReference type="RuleBase" id="RU000304"/>
    </source>
</evidence>
<dbReference type="GO" id="GO:0005524">
    <property type="term" value="F:ATP binding"/>
    <property type="evidence" value="ECO:0007669"/>
    <property type="project" value="UniProtKB-UniRule"/>
</dbReference>
<dbReference type="InterPro" id="IPR001245">
    <property type="entry name" value="Ser-Thr/Tyr_kinase_cat_dom"/>
</dbReference>
<keyword evidence="6 7" id="KW-0067">ATP-binding</keyword>
<keyword evidence="5" id="KW-0418">Kinase</keyword>
<dbReference type="InterPro" id="IPR017441">
    <property type="entry name" value="Protein_kinase_ATP_BS"/>
</dbReference>
<evidence type="ECO:0000256" key="4">
    <source>
        <dbReference type="ARBA" id="ARBA00022741"/>
    </source>
</evidence>
<evidence type="ECO:0000259" key="9">
    <source>
        <dbReference type="PROSITE" id="PS50011"/>
    </source>
</evidence>
<dbReference type="PANTHER" id="PTHR48016:SF62">
    <property type="entry name" value="PROTEIN KINASE DOMAIN-CONTAINING PROTEIN"/>
    <property type="match status" value="1"/>
</dbReference>
<dbReference type="FunFam" id="1.10.510.10:FF:000571">
    <property type="entry name" value="Maternal embryonic leucine zipper kinase"/>
    <property type="match status" value="1"/>
</dbReference>
<protein>
    <recommendedName>
        <fullName evidence="9">Protein kinase domain-containing protein</fullName>
    </recommendedName>
</protein>
<dbReference type="PROSITE" id="PS00108">
    <property type="entry name" value="PROTEIN_KINASE_ST"/>
    <property type="match status" value="1"/>
</dbReference>
<dbReference type="InterPro" id="IPR011009">
    <property type="entry name" value="Kinase-like_dom_sf"/>
</dbReference>
<dbReference type="PRINTS" id="PR00109">
    <property type="entry name" value="TYRKINASE"/>
</dbReference>
<dbReference type="PROSITE" id="PS50011">
    <property type="entry name" value="PROTEIN_KINASE_DOM"/>
    <property type="match status" value="1"/>
</dbReference>
<dbReference type="OrthoDB" id="2914378at2759"/>
<evidence type="ECO:0000313" key="11">
    <source>
        <dbReference type="Proteomes" id="UP000187209"/>
    </source>
</evidence>
<dbReference type="Gene3D" id="1.10.510.10">
    <property type="entry name" value="Transferase(Phosphotransferase) domain 1"/>
    <property type="match status" value="1"/>
</dbReference>
<evidence type="ECO:0000256" key="1">
    <source>
        <dbReference type="ARBA" id="ARBA00011245"/>
    </source>
</evidence>
<proteinExistence type="inferred from homology"/>
<evidence type="ECO:0000256" key="7">
    <source>
        <dbReference type="PROSITE-ProRule" id="PRU10141"/>
    </source>
</evidence>
<evidence type="ECO:0000256" key="2">
    <source>
        <dbReference type="ARBA" id="ARBA00022527"/>
    </source>
</evidence>
<feature type="binding site" evidence="7">
    <location>
        <position position="85"/>
    </location>
    <ligand>
        <name>ATP</name>
        <dbReference type="ChEBI" id="CHEBI:30616"/>
    </ligand>
</feature>
<dbReference type="Proteomes" id="UP000187209">
    <property type="component" value="Unassembled WGS sequence"/>
</dbReference>
<dbReference type="GO" id="GO:0004674">
    <property type="term" value="F:protein serine/threonine kinase activity"/>
    <property type="evidence" value="ECO:0007669"/>
    <property type="project" value="UniProtKB-KW"/>
</dbReference>
<dbReference type="Pfam" id="PF00069">
    <property type="entry name" value="Pkinase"/>
    <property type="match status" value="1"/>
</dbReference>
<sequence length="353" mass="39992">MGTGCCIPGKVYNVNLSKSFTNIILAKSDFDGLKVRDVTVSTSYEQLASPTRKISWQRGDLIGEGVYGKVYQAMNMNTGELVAVKTYKLSQDISKAENELISIRKEIMILRQLNHPNIIRYFQADYDDRQNTINILMEYIPSGSMNVLLSRYKGFSENAVRNYTKQLLDGLDYLHSNDIIHRDLKSANILITEDSTLKLTDFGCSRRFDENSNFQTRSFKGSPYWMAPEMVLRSGHSFPADIWSLGCLVIEMITGRPPWSNISNLSKEVLRLIAIEHNIPDIPKVSPELENFISLCLKRNPKKRPSAAQLLEHSFIKTASAAKCYDSIRARANSFSNRAVNSTASLWDNRNNL</sequence>